<dbReference type="InterPro" id="IPR051806">
    <property type="entry name" value="HAD-like_SPP"/>
</dbReference>
<proteinExistence type="predicted"/>
<sequence length="99" mass="10458">MEQIGLSDAFDTVVCSEDVGRSKPNPASYLKALDDLGVVADEGFALEDSPTGVQGAKNAGLLCVAVPGAMTRDRSYDHADMRIESLADVPLEELMEALS</sequence>
<accession>A0AA35T020</accession>
<dbReference type="InterPro" id="IPR036412">
    <property type="entry name" value="HAD-like_sf"/>
</dbReference>
<dbReference type="PANTHER" id="PTHR43481:SF4">
    <property type="entry name" value="GLYCEROL-1-PHOSPHATE PHOSPHOHYDROLASE 1-RELATED"/>
    <property type="match status" value="1"/>
</dbReference>
<reference evidence="1" key="1">
    <citation type="submission" date="2023-03" db="EMBL/GenBank/DDBJ databases">
        <authorList>
            <person name="Steffen K."/>
            <person name="Cardenas P."/>
        </authorList>
    </citation>
    <scope>NUCLEOTIDE SEQUENCE</scope>
</reference>
<dbReference type="InterPro" id="IPR006439">
    <property type="entry name" value="HAD-SF_hydro_IA"/>
</dbReference>
<dbReference type="Pfam" id="PF13419">
    <property type="entry name" value="HAD_2"/>
    <property type="match status" value="1"/>
</dbReference>
<keyword evidence="2" id="KW-1185">Reference proteome</keyword>
<dbReference type="InterPro" id="IPR023214">
    <property type="entry name" value="HAD_sf"/>
</dbReference>
<dbReference type="PANTHER" id="PTHR43481">
    <property type="entry name" value="FRUCTOSE-1-PHOSPHATE PHOSPHATASE"/>
    <property type="match status" value="1"/>
</dbReference>
<gene>
    <name evidence="1" type="ORF">GBAR_LOCUS21454</name>
</gene>
<evidence type="ECO:0000313" key="2">
    <source>
        <dbReference type="Proteomes" id="UP001174909"/>
    </source>
</evidence>
<dbReference type="GO" id="GO:0050308">
    <property type="term" value="F:sugar-phosphatase activity"/>
    <property type="evidence" value="ECO:0007669"/>
    <property type="project" value="TreeGrafter"/>
</dbReference>
<dbReference type="Gene3D" id="3.40.50.1000">
    <property type="entry name" value="HAD superfamily/HAD-like"/>
    <property type="match status" value="1"/>
</dbReference>
<dbReference type="InterPro" id="IPR041492">
    <property type="entry name" value="HAD_2"/>
</dbReference>
<organism evidence="1 2">
    <name type="scientific">Geodia barretti</name>
    <name type="common">Barrett's horny sponge</name>
    <dbReference type="NCBI Taxonomy" id="519541"/>
    <lineage>
        <taxon>Eukaryota</taxon>
        <taxon>Metazoa</taxon>
        <taxon>Porifera</taxon>
        <taxon>Demospongiae</taxon>
        <taxon>Heteroscleromorpha</taxon>
        <taxon>Tetractinellida</taxon>
        <taxon>Astrophorina</taxon>
        <taxon>Geodiidae</taxon>
        <taxon>Geodia</taxon>
    </lineage>
</organism>
<name>A0AA35T020_GEOBA</name>
<comment type="caution">
    <text evidence="1">The sequence shown here is derived from an EMBL/GenBank/DDBJ whole genome shotgun (WGS) entry which is preliminary data.</text>
</comment>
<evidence type="ECO:0000313" key="1">
    <source>
        <dbReference type="EMBL" id="CAI8038493.1"/>
    </source>
</evidence>
<dbReference type="AlphaFoldDB" id="A0AA35T020"/>
<protein>
    <submittedName>
        <fullName evidence="1">Phosphatase YhcW</fullName>
    </submittedName>
</protein>
<dbReference type="Proteomes" id="UP001174909">
    <property type="component" value="Unassembled WGS sequence"/>
</dbReference>
<dbReference type="NCBIfam" id="TIGR01509">
    <property type="entry name" value="HAD-SF-IA-v3"/>
    <property type="match status" value="1"/>
</dbReference>
<dbReference type="EMBL" id="CASHTH010002995">
    <property type="protein sequence ID" value="CAI8038493.1"/>
    <property type="molecule type" value="Genomic_DNA"/>
</dbReference>
<dbReference type="SUPFAM" id="SSF56784">
    <property type="entry name" value="HAD-like"/>
    <property type="match status" value="1"/>
</dbReference>